<keyword evidence="4" id="KW-1185">Reference proteome</keyword>
<feature type="compositionally biased region" description="Basic and acidic residues" evidence="1">
    <location>
        <begin position="129"/>
        <end position="138"/>
    </location>
</feature>
<evidence type="ECO:0000313" key="3">
    <source>
        <dbReference type="EMBL" id="KAK8775195.1"/>
    </source>
</evidence>
<dbReference type="Proteomes" id="UP001321473">
    <property type="component" value="Unassembled WGS sequence"/>
</dbReference>
<evidence type="ECO:0000313" key="4">
    <source>
        <dbReference type="Proteomes" id="UP001321473"/>
    </source>
</evidence>
<keyword evidence="2" id="KW-1133">Transmembrane helix</keyword>
<protein>
    <submittedName>
        <fullName evidence="3">Uncharacterized protein</fullName>
    </submittedName>
</protein>
<comment type="caution">
    <text evidence="3">The sequence shown here is derived from an EMBL/GenBank/DDBJ whole genome shotgun (WGS) entry which is preliminary data.</text>
</comment>
<evidence type="ECO:0000256" key="1">
    <source>
        <dbReference type="SAM" id="MobiDB-lite"/>
    </source>
</evidence>
<feature type="transmembrane region" description="Helical" evidence="2">
    <location>
        <begin position="47"/>
        <end position="71"/>
    </location>
</feature>
<dbReference type="AlphaFoldDB" id="A0AAQ4EK71"/>
<dbReference type="EMBL" id="JARKHS020014396">
    <property type="protein sequence ID" value="KAK8775195.1"/>
    <property type="molecule type" value="Genomic_DNA"/>
</dbReference>
<evidence type="ECO:0000256" key="2">
    <source>
        <dbReference type="SAM" id="Phobius"/>
    </source>
</evidence>
<accession>A0AAQ4EK71</accession>
<name>A0AAQ4EK71_AMBAM</name>
<feature type="region of interest" description="Disordered" evidence="1">
    <location>
        <begin position="1"/>
        <end position="33"/>
    </location>
</feature>
<keyword evidence="2" id="KW-0472">Membrane</keyword>
<reference evidence="3 4" key="1">
    <citation type="journal article" date="2023" name="Arcadia Sci">
        <title>De novo assembly of a long-read Amblyomma americanum tick genome.</title>
        <authorList>
            <person name="Chou S."/>
            <person name="Poskanzer K.E."/>
            <person name="Rollins M."/>
            <person name="Thuy-Boun P.S."/>
        </authorList>
    </citation>
    <scope>NUCLEOTIDE SEQUENCE [LARGE SCALE GENOMIC DNA]</scope>
    <source>
        <strain evidence="3">F_SG_1</strain>
        <tissue evidence="3">Salivary glands</tissue>
    </source>
</reference>
<feature type="compositionally biased region" description="Basic and acidic residues" evidence="1">
    <location>
        <begin position="153"/>
        <end position="167"/>
    </location>
</feature>
<sequence>MAAKDYVVPLNPQPHPPAQKEADKKGRRQGGHYTDASWESAAAGAQVLPVLAVYVVILLVTTFLLLLLLILTTRQSSQNASSSSPAPFADQMTTSTVADSPSATTSATSMGPRRRPHGDWGSSSLSRTEAAEELRSGEDAETGSNAGSSNTEPGERGAGERFVEQLL</sequence>
<feature type="compositionally biased region" description="Low complexity" evidence="1">
    <location>
        <begin position="76"/>
        <end position="109"/>
    </location>
</feature>
<gene>
    <name evidence="3" type="ORF">V5799_031456</name>
</gene>
<keyword evidence="2" id="KW-0812">Transmembrane</keyword>
<feature type="compositionally biased region" description="Polar residues" evidence="1">
    <location>
        <begin position="142"/>
        <end position="152"/>
    </location>
</feature>
<organism evidence="3 4">
    <name type="scientific">Amblyomma americanum</name>
    <name type="common">Lone star tick</name>
    <dbReference type="NCBI Taxonomy" id="6943"/>
    <lineage>
        <taxon>Eukaryota</taxon>
        <taxon>Metazoa</taxon>
        <taxon>Ecdysozoa</taxon>
        <taxon>Arthropoda</taxon>
        <taxon>Chelicerata</taxon>
        <taxon>Arachnida</taxon>
        <taxon>Acari</taxon>
        <taxon>Parasitiformes</taxon>
        <taxon>Ixodida</taxon>
        <taxon>Ixodoidea</taxon>
        <taxon>Ixodidae</taxon>
        <taxon>Amblyomminae</taxon>
        <taxon>Amblyomma</taxon>
    </lineage>
</organism>
<feature type="region of interest" description="Disordered" evidence="1">
    <location>
        <begin position="76"/>
        <end position="167"/>
    </location>
</feature>
<proteinExistence type="predicted"/>